<sequence length="357" mass="38329">MSSRSTSPTPLSKGGGSESGGVASLSNDALYTPLSSLHADNNHPSNNSNQTQSKKKSRHSLSLQTSASLRESSLVTFLTSMGNNLKTSHPQECHVYRGLGGSIGRYGTGDGGRVDKAMRSTMENKLSNRSLVLVGGGIHSYTPATTSSGGDAKSGGNMARSSKRIRKRVGGNGVFGCKSHRQRKKAMNKVTEETRSRESATTPAAEELDEKVGNIVETLHQMWINYIQQILSPLKKKSRAAAASISLEARKEIATILATSEHVGMAATIVACPSRRHLGSKRCIVLDETKETFKIAIMKSRPAQAQKKVTETNAGSGAKSAKPYLWKVVMIPKHGTSLDVSVPWSSGRDRIIVRLET</sequence>
<feature type="compositionally biased region" description="Polar residues" evidence="1">
    <location>
        <begin position="1"/>
        <end position="10"/>
    </location>
</feature>
<accession>A0AAD8Y8N0</accession>
<comment type="caution">
    <text evidence="2">The sequence shown here is derived from an EMBL/GenBank/DDBJ whole genome shotgun (WGS) entry which is preliminary data.</text>
</comment>
<feature type="region of interest" description="Disordered" evidence="1">
    <location>
        <begin position="144"/>
        <end position="205"/>
    </location>
</feature>
<name>A0AAD8Y8N0_9STRA</name>
<evidence type="ECO:0000313" key="3">
    <source>
        <dbReference type="Proteomes" id="UP001224775"/>
    </source>
</evidence>
<feature type="region of interest" description="Disordered" evidence="1">
    <location>
        <begin position="1"/>
        <end position="66"/>
    </location>
</feature>
<feature type="compositionally biased region" description="Polar residues" evidence="1">
    <location>
        <begin position="24"/>
        <end position="52"/>
    </location>
</feature>
<dbReference type="Proteomes" id="UP001224775">
    <property type="component" value="Unassembled WGS sequence"/>
</dbReference>
<organism evidence="2 3">
    <name type="scientific">Skeletonema marinoi</name>
    <dbReference type="NCBI Taxonomy" id="267567"/>
    <lineage>
        <taxon>Eukaryota</taxon>
        <taxon>Sar</taxon>
        <taxon>Stramenopiles</taxon>
        <taxon>Ochrophyta</taxon>
        <taxon>Bacillariophyta</taxon>
        <taxon>Coscinodiscophyceae</taxon>
        <taxon>Thalassiosirophycidae</taxon>
        <taxon>Thalassiosirales</taxon>
        <taxon>Skeletonemataceae</taxon>
        <taxon>Skeletonema</taxon>
        <taxon>Skeletonema marinoi-dohrnii complex</taxon>
    </lineage>
</organism>
<keyword evidence="3" id="KW-1185">Reference proteome</keyword>
<proteinExistence type="predicted"/>
<dbReference type="AlphaFoldDB" id="A0AAD8Y8N0"/>
<evidence type="ECO:0000313" key="2">
    <source>
        <dbReference type="EMBL" id="KAK1741849.1"/>
    </source>
</evidence>
<protein>
    <submittedName>
        <fullName evidence="2">Uncharacterized protein</fullName>
    </submittedName>
</protein>
<gene>
    <name evidence="2" type="ORF">QTG54_007422</name>
</gene>
<feature type="compositionally biased region" description="Basic residues" evidence="1">
    <location>
        <begin position="178"/>
        <end position="187"/>
    </location>
</feature>
<dbReference type="EMBL" id="JATAAI010000012">
    <property type="protein sequence ID" value="KAK1741849.1"/>
    <property type="molecule type" value="Genomic_DNA"/>
</dbReference>
<reference evidence="2" key="1">
    <citation type="submission" date="2023-06" db="EMBL/GenBank/DDBJ databases">
        <title>Survivors Of The Sea: Transcriptome response of Skeletonema marinoi to long-term dormancy.</title>
        <authorList>
            <person name="Pinder M.I.M."/>
            <person name="Kourtchenko O."/>
            <person name="Robertson E.K."/>
            <person name="Larsson T."/>
            <person name="Maumus F."/>
            <person name="Osuna-Cruz C.M."/>
            <person name="Vancaester E."/>
            <person name="Stenow R."/>
            <person name="Vandepoele K."/>
            <person name="Ploug H."/>
            <person name="Bruchert V."/>
            <person name="Godhe A."/>
            <person name="Topel M."/>
        </authorList>
    </citation>
    <scope>NUCLEOTIDE SEQUENCE</scope>
    <source>
        <strain evidence="2">R05AC</strain>
    </source>
</reference>
<evidence type="ECO:0000256" key="1">
    <source>
        <dbReference type="SAM" id="MobiDB-lite"/>
    </source>
</evidence>